<keyword evidence="2" id="KW-1185">Reference proteome</keyword>
<gene>
    <name evidence="1" type="ORF">ATZ36_10875</name>
</gene>
<dbReference type="EMBL" id="LNVX01000808">
    <property type="protein sequence ID" value="OEG69198.1"/>
    <property type="molecule type" value="Genomic_DNA"/>
</dbReference>
<proteinExistence type="predicted"/>
<dbReference type="AlphaFoldDB" id="A0A1E5IGR5"/>
<accession>A0A1E5IGR5</accession>
<organism evidence="1 2">
    <name type="scientific">Endomicrobium trichonymphae</name>
    <dbReference type="NCBI Taxonomy" id="1408204"/>
    <lineage>
        <taxon>Bacteria</taxon>
        <taxon>Pseudomonadati</taxon>
        <taxon>Elusimicrobiota</taxon>
        <taxon>Endomicrobiia</taxon>
        <taxon>Endomicrobiales</taxon>
        <taxon>Endomicrobiaceae</taxon>
        <taxon>Candidatus Endomicrobiellum</taxon>
    </lineage>
</organism>
<reference evidence="1 2" key="1">
    <citation type="submission" date="2015-11" db="EMBL/GenBank/DDBJ databases">
        <title>Evidence for parallel genomic evolution in an endosymbiosis of termite gut flagellates.</title>
        <authorList>
            <person name="Zheng H."/>
        </authorList>
    </citation>
    <scope>NUCLEOTIDE SEQUENCE [LARGE SCALE GENOMIC DNA]</scope>
    <source>
        <strain evidence="1 2">CET450</strain>
    </source>
</reference>
<evidence type="ECO:0000313" key="2">
    <source>
        <dbReference type="Proteomes" id="UP000095237"/>
    </source>
</evidence>
<name>A0A1E5IGR5_ENDTX</name>
<evidence type="ECO:0000313" key="1">
    <source>
        <dbReference type="EMBL" id="OEG69198.1"/>
    </source>
</evidence>
<sequence length="120" mass="14282">MDVFIKSDITVHTQILKSELIKYYHSLNQSRENTWKNKLGQDLNWKLSFDNLKESNTTKHINRLHPYKGKFIPQFVEYFLDDQIGEFKKEKYFNKNAIILDHFAAAAQLLLRLMSLACMR</sequence>
<dbReference type="Proteomes" id="UP000095237">
    <property type="component" value="Unassembled WGS sequence"/>
</dbReference>
<comment type="caution">
    <text evidence="1">The sequence shown here is derived from an EMBL/GenBank/DDBJ whole genome shotgun (WGS) entry which is preliminary data.</text>
</comment>
<protein>
    <submittedName>
        <fullName evidence="1">Uncharacterized protein</fullName>
    </submittedName>
</protein>